<evidence type="ECO:0000313" key="4">
    <source>
        <dbReference type="Proteomes" id="UP001501207"/>
    </source>
</evidence>
<gene>
    <name evidence="3" type="ORF">GCM10023143_19470</name>
</gene>
<dbReference type="InterPro" id="IPR036890">
    <property type="entry name" value="HATPase_C_sf"/>
</dbReference>
<comment type="caution">
    <text evidence="3">The sequence shown here is derived from an EMBL/GenBank/DDBJ whole genome shotgun (WGS) entry which is preliminary data.</text>
</comment>
<feature type="transmembrane region" description="Helical" evidence="1">
    <location>
        <begin position="52"/>
        <end position="76"/>
    </location>
</feature>
<name>A0ABP8FTL6_9BACT</name>
<proteinExistence type="predicted"/>
<dbReference type="EMBL" id="BAABFN010000004">
    <property type="protein sequence ID" value="GAA4310771.1"/>
    <property type="molecule type" value="Genomic_DNA"/>
</dbReference>
<protein>
    <recommendedName>
        <fullName evidence="2">Signal transduction histidine kinase internal region domain-containing protein</fullName>
    </recommendedName>
</protein>
<feature type="transmembrane region" description="Helical" evidence="1">
    <location>
        <begin position="126"/>
        <end position="148"/>
    </location>
</feature>
<feature type="transmembrane region" description="Helical" evidence="1">
    <location>
        <begin position="88"/>
        <end position="106"/>
    </location>
</feature>
<dbReference type="Proteomes" id="UP001501207">
    <property type="component" value="Unassembled WGS sequence"/>
</dbReference>
<evidence type="ECO:0000259" key="2">
    <source>
        <dbReference type="Pfam" id="PF06580"/>
    </source>
</evidence>
<feature type="domain" description="Signal transduction histidine kinase internal region" evidence="2">
    <location>
        <begin position="183"/>
        <end position="262"/>
    </location>
</feature>
<keyword evidence="1" id="KW-1133">Transmembrane helix</keyword>
<accession>A0ABP8FTL6</accession>
<dbReference type="RefSeq" id="WP_344978681.1">
    <property type="nucleotide sequence ID" value="NZ_BAABFN010000004.1"/>
</dbReference>
<evidence type="ECO:0000256" key="1">
    <source>
        <dbReference type="SAM" id="Phobius"/>
    </source>
</evidence>
<dbReference type="PANTHER" id="PTHR34220:SF7">
    <property type="entry name" value="SENSOR HISTIDINE KINASE YPDA"/>
    <property type="match status" value="1"/>
</dbReference>
<dbReference type="PANTHER" id="PTHR34220">
    <property type="entry name" value="SENSOR HISTIDINE KINASE YPDA"/>
    <property type="match status" value="1"/>
</dbReference>
<keyword evidence="4" id="KW-1185">Reference proteome</keyword>
<dbReference type="Gene3D" id="3.30.565.10">
    <property type="entry name" value="Histidine kinase-like ATPase, C-terminal domain"/>
    <property type="match status" value="1"/>
</dbReference>
<dbReference type="InterPro" id="IPR050640">
    <property type="entry name" value="Bact_2-comp_sensor_kinase"/>
</dbReference>
<dbReference type="Pfam" id="PF06580">
    <property type="entry name" value="His_kinase"/>
    <property type="match status" value="1"/>
</dbReference>
<reference evidence="4" key="1">
    <citation type="journal article" date="2019" name="Int. J. Syst. Evol. Microbiol.">
        <title>The Global Catalogue of Microorganisms (GCM) 10K type strain sequencing project: providing services to taxonomists for standard genome sequencing and annotation.</title>
        <authorList>
            <consortium name="The Broad Institute Genomics Platform"/>
            <consortium name="The Broad Institute Genome Sequencing Center for Infectious Disease"/>
            <person name="Wu L."/>
            <person name="Ma J."/>
        </authorList>
    </citation>
    <scope>NUCLEOTIDE SEQUENCE [LARGE SCALE GENOMIC DNA]</scope>
    <source>
        <strain evidence="4">JCM 17664</strain>
    </source>
</reference>
<organism evidence="3 4">
    <name type="scientific">Compostibacter hankyongensis</name>
    <dbReference type="NCBI Taxonomy" id="1007089"/>
    <lineage>
        <taxon>Bacteria</taxon>
        <taxon>Pseudomonadati</taxon>
        <taxon>Bacteroidota</taxon>
        <taxon>Chitinophagia</taxon>
        <taxon>Chitinophagales</taxon>
        <taxon>Chitinophagaceae</taxon>
        <taxon>Compostibacter</taxon>
    </lineage>
</organism>
<sequence>MENTLPYSPASAHPPPTKRARTAKTIGLHALVWTLYFFYENGIVMLVDPSSITWGSTLLFFPLNILVFYGNTYFILARTVPKRRYVELAFFTLLLAAVYLFAYALLGSYMRSQKIETFYPIYKESSFVLIRIFRMCYFLTLSYAYWFATYTIKKERQIRKLEEIRSEEVKQRDKLEKDMLRSELDHLRYQINPHFLFNTLSFIYTQVYNCSSDAARSVLLLSDIMRYALDNKTRDGKVPVIKEIQHIRSLIEINQLRFGNRLQIFFEVKDEQLLQYRRIVPLVLITFVENAFKHGDLQDTRQPLVMKIALKDERLYFFSRNKKKIPPAPGTGTNIGLENVKKRMALIYGPEGFHLQLDNDPETPFYQVELTINV</sequence>
<keyword evidence="1" id="KW-0812">Transmembrane</keyword>
<dbReference type="InterPro" id="IPR010559">
    <property type="entry name" value="Sig_transdc_His_kin_internal"/>
</dbReference>
<feature type="transmembrane region" description="Helical" evidence="1">
    <location>
        <begin position="26"/>
        <end position="46"/>
    </location>
</feature>
<keyword evidence="1" id="KW-0472">Membrane</keyword>
<evidence type="ECO:0000313" key="3">
    <source>
        <dbReference type="EMBL" id="GAA4310771.1"/>
    </source>
</evidence>